<dbReference type="SUPFAM" id="SSF57630">
    <property type="entry name" value="GLA-domain"/>
    <property type="match status" value="1"/>
</dbReference>
<dbReference type="GeneTree" id="ENSGT00940000158268"/>
<dbReference type="Proteomes" id="UP000001646">
    <property type="component" value="Chromosome 6"/>
</dbReference>
<keyword evidence="6" id="KW-1185">Reference proteome</keyword>
<dbReference type="GO" id="GO:0005509">
    <property type="term" value="F:calcium ion binding"/>
    <property type="evidence" value="ECO:0007669"/>
    <property type="project" value="InterPro"/>
</dbReference>
<name>A0A803TTX3_ANOCA</name>
<reference evidence="5" key="2">
    <citation type="submission" date="2025-08" db="UniProtKB">
        <authorList>
            <consortium name="Ensembl"/>
        </authorList>
    </citation>
    <scope>IDENTIFICATION</scope>
</reference>
<dbReference type="InterPro" id="IPR050442">
    <property type="entry name" value="Peptidase_S1_coag_factors"/>
</dbReference>
<evidence type="ECO:0000256" key="1">
    <source>
        <dbReference type="ARBA" id="ARBA00023157"/>
    </source>
</evidence>
<dbReference type="GO" id="GO:0005576">
    <property type="term" value="C:extracellular region"/>
    <property type="evidence" value="ECO:0007669"/>
    <property type="project" value="InterPro"/>
</dbReference>
<feature type="region of interest" description="Disordered" evidence="2">
    <location>
        <begin position="198"/>
        <end position="237"/>
    </location>
</feature>
<dbReference type="Pfam" id="PF00594">
    <property type="entry name" value="Gla"/>
    <property type="match status" value="1"/>
</dbReference>
<dbReference type="AlphaFoldDB" id="A0A803TTX3"/>
<evidence type="ECO:0000313" key="6">
    <source>
        <dbReference type="Proteomes" id="UP000001646"/>
    </source>
</evidence>
<dbReference type="FunFam" id="4.10.740.10:FF:000001">
    <property type="entry name" value="vitamin K-dependent protein S"/>
    <property type="match status" value="1"/>
</dbReference>
<protein>
    <recommendedName>
        <fullName evidence="4">Gla domain-containing protein</fullName>
    </recommendedName>
</protein>
<keyword evidence="3" id="KW-0812">Transmembrane</keyword>
<feature type="domain" description="Gla" evidence="4">
    <location>
        <begin position="103"/>
        <end position="149"/>
    </location>
</feature>
<gene>
    <name evidence="5" type="primary">prrg2</name>
</gene>
<sequence>MEPACFLLLQKVGHNGVRWSLLLWRFLSRGWMDIYWKRFDCVFLRTEMGTVMWSSSCLLLFQAVALVLAASFQRYNQVQSAVEDQVFLDDITAHRFLGRKLLYNHWDFELIVPDNLERECIEEICNYEEAREVFEDDFKTKQFWEAYEHNGKGGAKTPGVDVAGLVAGLIAALVSTVMFVVVAMYCIKYRAKERSRSRTQDNLHPLTSLDEEPKPENAPGLPSYDQAMASSGVHDAPPPPYNRYKSCWDFTPGLLFQHHPEAENQKWLESSV</sequence>
<feature type="transmembrane region" description="Helical" evidence="3">
    <location>
        <begin position="162"/>
        <end position="187"/>
    </location>
</feature>
<dbReference type="PROSITE" id="PS50998">
    <property type="entry name" value="GLA_2"/>
    <property type="match status" value="1"/>
</dbReference>
<keyword evidence="3" id="KW-0472">Membrane</keyword>
<dbReference type="InParanoid" id="A0A803TTX3"/>
<dbReference type="Ensembl" id="ENSACAT00000053410.1">
    <property type="protein sequence ID" value="ENSACAP00000038663.1"/>
    <property type="gene ID" value="ENSACAG00000040934.1"/>
</dbReference>
<dbReference type="InterPro" id="IPR017857">
    <property type="entry name" value="Coagulation_fac-like_Gla_dom"/>
</dbReference>
<dbReference type="PRINTS" id="PR00001">
    <property type="entry name" value="GLABLOOD"/>
</dbReference>
<organism evidence="5 6">
    <name type="scientific">Anolis carolinensis</name>
    <name type="common">Green anole</name>
    <name type="synonym">American chameleon</name>
    <dbReference type="NCBI Taxonomy" id="28377"/>
    <lineage>
        <taxon>Eukaryota</taxon>
        <taxon>Metazoa</taxon>
        <taxon>Chordata</taxon>
        <taxon>Craniata</taxon>
        <taxon>Vertebrata</taxon>
        <taxon>Euteleostomi</taxon>
        <taxon>Lepidosauria</taxon>
        <taxon>Squamata</taxon>
        <taxon>Bifurcata</taxon>
        <taxon>Unidentata</taxon>
        <taxon>Episquamata</taxon>
        <taxon>Toxicofera</taxon>
        <taxon>Iguania</taxon>
        <taxon>Dactyloidae</taxon>
        <taxon>Anolis</taxon>
    </lineage>
</organism>
<dbReference type="Gene3D" id="4.10.740.10">
    <property type="entry name" value="Coagulation Factor IX"/>
    <property type="match status" value="1"/>
</dbReference>
<evidence type="ECO:0000313" key="5">
    <source>
        <dbReference type="Ensembl" id="ENSACAP00000038663.1"/>
    </source>
</evidence>
<dbReference type="PANTHER" id="PTHR24278:SF30">
    <property type="entry name" value="TRANSMEMBRANE GAMMA-CARBOXYGLUTAMIC ACID PROTEIN 2"/>
    <property type="match status" value="1"/>
</dbReference>
<dbReference type="InterPro" id="IPR000294">
    <property type="entry name" value="GLA_domain"/>
</dbReference>
<evidence type="ECO:0000259" key="4">
    <source>
        <dbReference type="PROSITE" id="PS50998"/>
    </source>
</evidence>
<dbReference type="PROSITE" id="PS00011">
    <property type="entry name" value="GLA_1"/>
    <property type="match status" value="1"/>
</dbReference>
<reference evidence="5 6" key="1">
    <citation type="submission" date="2009-12" db="EMBL/GenBank/DDBJ databases">
        <title>The Genome Sequence of Anolis carolinensis (Green Anole Lizard).</title>
        <authorList>
            <consortium name="The Genome Sequencing Platform"/>
            <person name="Di Palma F."/>
            <person name="Alfoldi J."/>
            <person name="Heiman D."/>
            <person name="Young S."/>
            <person name="Grabherr M."/>
            <person name="Johnson J."/>
            <person name="Lander E.S."/>
            <person name="Lindblad-Toh K."/>
        </authorList>
    </citation>
    <scope>NUCLEOTIDE SEQUENCE [LARGE SCALE GENOMIC DNA]</scope>
    <source>
        <strain evidence="5 6">JBL SC #1</strain>
    </source>
</reference>
<reference evidence="5" key="3">
    <citation type="submission" date="2025-09" db="UniProtKB">
        <authorList>
            <consortium name="Ensembl"/>
        </authorList>
    </citation>
    <scope>IDENTIFICATION</scope>
</reference>
<dbReference type="InterPro" id="IPR035972">
    <property type="entry name" value="GLA-like_dom_SF"/>
</dbReference>
<evidence type="ECO:0000256" key="3">
    <source>
        <dbReference type="SAM" id="Phobius"/>
    </source>
</evidence>
<dbReference type="SMART" id="SM00069">
    <property type="entry name" value="GLA"/>
    <property type="match status" value="1"/>
</dbReference>
<evidence type="ECO:0000256" key="2">
    <source>
        <dbReference type="SAM" id="MobiDB-lite"/>
    </source>
</evidence>
<keyword evidence="1" id="KW-1015">Disulfide bond</keyword>
<keyword evidence="3" id="KW-1133">Transmembrane helix</keyword>
<accession>A0A803TTX3</accession>
<proteinExistence type="predicted"/>
<dbReference type="PANTHER" id="PTHR24278">
    <property type="entry name" value="COAGULATION FACTOR"/>
    <property type="match status" value="1"/>
</dbReference>